<accession>A0ABW3IMV5</accession>
<comment type="caution">
    <text evidence="2">The sequence shown here is derived from an EMBL/GenBank/DDBJ whole genome shotgun (WGS) entry which is preliminary data.</text>
</comment>
<keyword evidence="1" id="KW-0732">Signal</keyword>
<proteinExistence type="predicted"/>
<dbReference type="Proteomes" id="UP001597108">
    <property type="component" value="Unassembled WGS sequence"/>
</dbReference>
<organism evidence="2 3">
    <name type="scientific">Tropicimonas aquimaris</name>
    <dbReference type="NCBI Taxonomy" id="914152"/>
    <lineage>
        <taxon>Bacteria</taxon>
        <taxon>Pseudomonadati</taxon>
        <taxon>Pseudomonadota</taxon>
        <taxon>Alphaproteobacteria</taxon>
        <taxon>Rhodobacterales</taxon>
        <taxon>Roseobacteraceae</taxon>
        <taxon>Tropicimonas</taxon>
    </lineage>
</organism>
<dbReference type="EMBL" id="JBHTJT010000007">
    <property type="protein sequence ID" value="MFD0979284.1"/>
    <property type="molecule type" value="Genomic_DNA"/>
</dbReference>
<protein>
    <submittedName>
        <fullName evidence="2">Uncharacterized protein</fullName>
    </submittedName>
</protein>
<feature type="chain" id="PRO_5046086657" evidence="1">
    <location>
        <begin position="26"/>
        <end position="167"/>
    </location>
</feature>
<dbReference type="RefSeq" id="WP_386073617.1">
    <property type="nucleotide sequence ID" value="NZ_JBHTJT010000007.1"/>
</dbReference>
<gene>
    <name evidence="2" type="ORF">ACFQ2S_06410</name>
</gene>
<evidence type="ECO:0000313" key="3">
    <source>
        <dbReference type="Proteomes" id="UP001597108"/>
    </source>
</evidence>
<evidence type="ECO:0000256" key="1">
    <source>
        <dbReference type="SAM" id="SignalP"/>
    </source>
</evidence>
<feature type="signal peptide" evidence="1">
    <location>
        <begin position="1"/>
        <end position="25"/>
    </location>
</feature>
<reference evidence="3" key="1">
    <citation type="journal article" date="2019" name="Int. J. Syst. Evol. Microbiol.">
        <title>The Global Catalogue of Microorganisms (GCM) 10K type strain sequencing project: providing services to taxonomists for standard genome sequencing and annotation.</title>
        <authorList>
            <consortium name="The Broad Institute Genomics Platform"/>
            <consortium name="The Broad Institute Genome Sequencing Center for Infectious Disease"/>
            <person name="Wu L."/>
            <person name="Ma J."/>
        </authorList>
    </citation>
    <scope>NUCLEOTIDE SEQUENCE [LARGE SCALE GENOMIC DNA]</scope>
    <source>
        <strain evidence="3">CCUG 60524</strain>
    </source>
</reference>
<keyword evidence="3" id="KW-1185">Reference proteome</keyword>
<sequence length="167" mass="17204">MNNLTHPIVAAWLLAASFVPSIASASDSLEALFGGSVVQCTGAMAWSDTGAADDLNVDPLRIAARDAADADGLAIFIGEEDIIEDNVWSCVDGLCTANVAASGNSITTNTLQLRKELDLPGGEVVYKAIALFMIFVPGEDAFEIEGTSAKGAFICDGELPVGVVASP</sequence>
<evidence type="ECO:0000313" key="2">
    <source>
        <dbReference type="EMBL" id="MFD0979284.1"/>
    </source>
</evidence>
<name>A0ABW3IMV5_9RHOB</name>